<accession>A0A2G5TIX7</accession>
<name>A0A2G5TIX7_9PELO</name>
<gene>
    <name evidence="1" type="primary">Cnig_chr_V.g19367</name>
    <name evidence="1" type="ORF">B9Z55_019367</name>
</gene>
<proteinExistence type="predicted"/>
<dbReference type="Proteomes" id="UP000230233">
    <property type="component" value="Chromosome V"/>
</dbReference>
<protein>
    <submittedName>
        <fullName evidence="1">Uncharacterized protein</fullName>
    </submittedName>
</protein>
<dbReference type="AlphaFoldDB" id="A0A2G5TIX7"/>
<reference evidence="2" key="1">
    <citation type="submission" date="2017-10" db="EMBL/GenBank/DDBJ databases">
        <title>Rapid genome shrinkage in a self-fertile nematode reveals novel sperm competition proteins.</title>
        <authorList>
            <person name="Yin D."/>
            <person name="Schwarz E.M."/>
            <person name="Thomas C.G."/>
            <person name="Felde R.L."/>
            <person name="Korf I.F."/>
            <person name="Cutter A.D."/>
            <person name="Schartner C.M."/>
            <person name="Ralston E.J."/>
            <person name="Meyer B.J."/>
            <person name="Haag E.S."/>
        </authorList>
    </citation>
    <scope>NUCLEOTIDE SEQUENCE [LARGE SCALE GENOMIC DNA]</scope>
    <source>
        <strain evidence="2">JU1422</strain>
    </source>
</reference>
<organism evidence="1 2">
    <name type="scientific">Caenorhabditis nigoni</name>
    <dbReference type="NCBI Taxonomy" id="1611254"/>
    <lineage>
        <taxon>Eukaryota</taxon>
        <taxon>Metazoa</taxon>
        <taxon>Ecdysozoa</taxon>
        <taxon>Nematoda</taxon>
        <taxon>Chromadorea</taxon>
        <taxon>Rhabditida</taxon>
        <taxon>Rhabditina</taxon>
        <taxon>Rhabditomorpha</taxon>
        <taxon>Rhabditoidea</taxon>
        <taxon>Rhabditidae</taxon>
        <taxon>Peloderinae</taxon>
        <taxon>Caenorhabditis</taxon>
    </lineage>
</organism>
<keyword evidence="2" id="KW-1185">Reference proteome</keyword>
<evidence type="ECO:0000313" key="1">
    <source>
        <dbReference type="EMBL" id="PIC26956.1"/>
    </source>
</evidence>
<comment type="caution">
    <text evidence="1">The sequence shown here is derived from an EMBL/GenBank/DDBJ whole genome shotgun (WGS) entry which is preliminary data.</text>
</comment>
<sequence length="76" mass="8750">MPSEKERTGERRLVATLTMRAGRQRLDDGQTHCFILVIDGKQEKKVKDIVYNVYVLLDCLTCNLLARNILSKLQTE</sequence>
<evidence type="ECO:0000313" key="2">
    <source>
        <dbReference type="Proteomes" id="UP000230233"/>
    </source>
</evidence>
<dbReference type="EMBL" id="PDUG01000005">
    <property type="protein sequence ID" value="PIC26956.1"/>
    <property type="molecule type" value="Genomic_DNA"/>
</dbReference>